<dbReference type="SUPFAM" id="SSF56317">
    <property type="entry name" value="Carbon-nitrogen hydrolase"/>
    <property type="match status" value="1"/>
</dbReference>
<gene>
    <name evidence="10" type="ORF">UFOPK3376_00188</name>
</gene>
<proteinExistence type="inferred from homology"/>
<evidence type="ECO:0000256" key="6">
    <source>
        <dbReference type="ARBA" id="ARBA00023136"/>
    </source>
</evidence>
<sequence length="509" mass="54483">MPRIHRPRRPTKKAILSLVGGMLVALSLPPWGLWPLALLGIIVFETALGEAPARAVRFRCGWMFGAGWFFPGLVWMWFLTAPGYLLGAAMFAALHGVAAMASPTGHWRVLGRPAAHTLVEALRFCFPFGGVPLASLAISQSSGPLVGVVRIGGPLLLTWLTFQIGFALAGPSPAIPQFAKRRRPNASGTPHGMFALLGVIAIIVIAGVAPGGIDTGRTLRIAAVQGGGPQGTHAIYTDSSEVLGRHLAAMQIIQPSDKVDLVVWPENVIDVYEFAGSPELDEVAAEAKRLNAPLAVGITEETQDNRFTNAQVVVSPTGEVISRYEKVRRVPFGEYMPMRGLLEAVGAPTDLVPRNAVAGTGPALLSLPDGTRVGVVISWEVFFAGRARDGVDHGGQVIINPTNGSSYTWTVLQTQQVASSRLRAIETGRWLVQVAPTGFSAFVSPDGDVIDRTSVSEQKVIIHDVALRTGRTWYVRLGDLPWVGLVALVFAIALVQSGWRPPRRRRAAA</sequence>
<evidence type="ECO:0000256" key="7">
    <source>
        <dbReference type="ARBA" id="ARBA00023315"/>
    </source>
</evidence>
<dbReference type="HAMAP" id="MF_01148">
    <property type="entry name" value="Lnt"/>
    <property type="match status" value="1"/>
</dbReference>
<dbReference type="Pfam" id="PF00795">
    <property type="entry name" value="CN_hydrolase"/>
    <property type="match status" value="1"/>
</dbReference>
<name>A0A6J7CPT7_9ZZZZ</name>
<evidence type="ECO:0000313" key="10">
    <source>
        <dbReference type="EMBL" id="CAB4859750.1"/>
    </source>
</evidence>
<dbReference type="Pfam" id="PF20154">
    <property type="entry name" value="LNT_N"/>
    <property type="match status" value="1"/>
</dbReference>
<dbReference type="GO" id="GO:0005886">
    <property type="term" value="C:plasma membrane"/>
    <property type="evidence" value="ECO:0007669"/>
    <property type="project" value="UniProtKB-SubCell"/>
</dbReference>
<keyword evidence="3" id="KW-0808">Transferase</keyword>
<evidence type="ECO:0000259" key="9">
    <source>
        <dbReference type="PROSITE" id="PS50263"/>
    </source>
</evidence>
<dbReference type="AlphaFoldDB" id="A0A6J7CPT7"/>
<keyword evidence="6 8" id="KW-0472">Membrane</keyword>
<evidence type="ECO:0000256" key="5">
    <source>
        <dbReference type="ARBA" id="ARBA00022989"/>
    </source>
</evidence>
<dbReference type="Gene3D" id="3.60.110.10">
    <property type="entry name" value="Carbon-nitrogen hydrolase"/>
    <property type="match status" value="1"/>
</dbReference>
<dbReference type="NCBIfam" id="TIGR00546">
    <property type="entry name" value="lnt"/>
    <property type="match status" value="1"/>
</dbReference>
<reference evidence="10" key="1">
    <citation type="submission" date="2020-05" db="EMBL/GenBank/DDBJ databases">
        <authorList>
            <person name="Chiriac C."/>
            <person name="Salcher M."/>
            <person name="Ghai R."/>
            <person name="Kavagutti S V."/>
        </authorList>
    </citation>
    <scope>NUCLEOTIDE SEQUENCE</scope>
</reference>
<dbReference type="InterPro" id="IPR003010">
    <property type="entry name" value="C-N_Hydrolase"/>
</dbReference>
<evidence type="ECO:0000256" key="1">
    <source>
        <dbReference type="ARBA" id="ARBA00004651"/>
    </source>
</evidence>
<dbReference type="EMBL" id="CAFBLP010000003">
    <property type="protein sequence ID" value="CAB4859750.1"/>
    <property type="molecule type" value="Genomic_DNA"/>
</dbReference>
<dbReference type="InterPro" id="IPR004563">
    <property type="entry name" value="Apolipo_AcylTrfase"/>
</dbReference>
<evidence type="ECO:0000256" key="3">
    <source>
        <dbReference type="ARBA" id="ARBA00022679"/>
    </source>
</evidence>
<dbReference type="GO" id="GO:0042158">
    <property type="term" value="P:lipoprotein biosynthetic process"/>
    <property type="evidence" value="ECO:0007669"/>
    <property type="project" value="InterPro"/>
</dbReference>
<organism evidence="10">
    <name type="scientific">freshwater metagenome</name>
    <dbReference type="NCBI Taxonomy" id="449393"/>
    <lineage>
        <taxon>unclassified sequences</taxon>
        <taxon>metagenomes</taxon>
        <taxon>ecological metagenomes</taxon>
    </lineage>
</organism>
<feature type="transmembrane region" description="Helical" evidence="8">
    <location>
        <begin position="192"/>
        <end position="213"/>
    </location>
</feature>
<feature type="domain" description="CN hydrolase" evidence="9">
    <location>
        <begin position="219"/>
        <end position="467"/>
    </location>
</feature>
<feature type="transmembrane region" description="Helical" evidence="8">
    <location>
        <begin position="121"/>
        <end position="139"/>
    </location>
</feature>
<evidence type="ECO:0000256" key="4">
    <source>
        <dbReference type="ARBA" id="ARBA00022692"/>
    </source>
</evidence>
<accession>A0A6J7CPT7</accession>
<feature type="transmembrane region" description="Helical" evidence="8">
    <location>
        <begin position="480"/>
        <end position="499"/>
    </location>
</feature>
<evidence type="ECO:0000256" key="8">
    <source>
        <dbReference type="SAM" id="Phobius"/>
    </source>
</evidence>
<protein>
    <submittedName>
        <fullName evidence="10">Unannotated protein</fullName>
    </submittedName>
</protein>
<dbReference type="CDD" id="cd07571">
    <property type="entry name" value="ALP_N-acyl_transferase"/>
    <property type="match status" value="1"/>
</dbReference>
<keyword evidence="5 8" id="KW-1133">Transmembrane helix</keyword>
<dbReference type="GO" id="GO:0016410">
    <property type="term" value="F:N-acyltransferase activity"/>
    <property type="evidence" value="ECO:0007669"/>
    <property type="project" value="InterPro"/>
</dbReference>
<comment type="subcellular location">
    <subcellularLocation>
        <location evidence="1">Cell membrane</location>
        <topology evidence="1">Multi-pass membrane protein</topology>
    </subcellularLocation>
</comment>
<dbReference type="PANTHER" id="PTHR38686:SF1">
    <property type="entry name" value="APOLIPOPROTEIN N-ACYLTRANSFERASE"/>
    <property type="match status" value="1"/>
</dbReference>
<dbReference type="PROSITE" id="PS50263">
    <property type="entry name" value="CN_HYDROLASE"/>
    <property type="match status" value="1"/>
</dbReference>
<keyword evidence="7" id="KW-0012">Acyltransferase</keyword>
<evidence type="ECO:0000256" key="2">
    <source>
        <dbReference type="ARBA" id="ARBA00022475"/>
    </source>
</evidence>
<feature type="transmembrane region" description="Helical" evidence="8">
    <location>
        <begin position="151"/>
        <end position="171"/>
    </location>
</feature>
<dbReference type="InterPro" id="IPR036526">
    <property type="entry name" value="C-N_Hydrolase_sf"/>
</dbReference>
<feature type="transmembrane region" description="Helical" evidence="8">
    <location>
        <begin position="84"/>
        <end position="101"/>
    </location>
</feature>
<keyword evidence="4 8" id="KW-0812">Transmembrane</keyword>
<dbReference type="InterPro" id="IPR045378">
    <property type="entry name" value="LNT_N"/>
</dbReference>
<keyword evidence="2" id="KW-1003">Cell membrane</keyword>
<dbReference type="PANTHER" id="PTHR38686">
    <property type="entry name" value="APOLIPOPROTEIN N-ACYLTRANSFERASE"/>
    <property type="match status" value="1"/>
</dbReference>